<dbReference type="GO" id="GO:0003677">
    <property type="term" value="F:DNA binding"/>
    <property type="evidence" value="ECO:0007669"/>
    <property type="project" value="UniProtKB-KW"/>
</dbReference>
<dbReference type="CDD" id="cd00093">
    <property type="entry name" value="HTH_XRE"/>
    <property type="match status" value="1"/>
</dbReference>
<dbReference type="InterPro" id="IPR010982">
    <property type="entry name" value="Lambda_DNA-bd_dom_sf"/>
</dbReference>
<dbReference type="SUPFAM" id="SSF47413">
    <property type="entry name" value="lambda repressor-like DNA-binding domains"/>
    <property type="match status" value="1"/>
</dbReference>
<dbReference type="InterPro" id="IPR050807">
    <property type="entry name" value="TransReg_Diox_bact_type"/>
</dbReference>
<dbReference type="PATRIC" id="fig|565050.3.peg.2031"/>
<dbReference type="KEGG" id="ccs:CCNA_02073"/>
<dbReference type="AlphaFoldDB" id="A0A0H3C8W9"/>
<sequence>MPPTDADTAADLALAARLETLRRERDLSLDAAAALTGLSRATISRIERGETSPTANALGRLCNAYGLTMSRLLAAVETSAPRLLRGVDAARWRDPESGFLRTLIAPPTEGYATELALGELPPGAEVRYELDRPQREGYAPAGREQFFYLIAGELHLDIEAETYRLSPGDCLRHHGVDAKRIANPGAELARYLIINTTTV</sequence>
<dbReference type="PhylomeDB" id="A0A0H3C8W9"/>
<dbReference type="InterPro" id="IPR014710">
    <property type="entry name" value="RmlC-like_jellyroll"/>
</dbReference>
<evidence type="ECO:0000313" key="4">
    <source>
        <dbReference type="Proteomes" id="UP000001364"/>
    </source>
</evidence>
<dbReference type="SUPFAM" id="SSF51182">
    <property type="entry name" value="RmlC-like cupins"/>
    <property type="match status" value="1"/>
</dbReference>
<dbReference type="Pfam" id="PF13560">
    <property type="entry name" value="HTH_31"/>
    <property type="match status" value="1"/>
</dbReference>
<proteinExistence type="predicted"/>
<dbReference type="InterPro" id="IPR001387">
    <property type="entry name" value="Cro/C1-type_HTH"/>
</dbReference>
<dbReference type="CDD" id="cd02209">
    <property type="entry name" value="cupin_XRE_C"/>
    <property type="match status" value="1"/>
</dbReference>
<dbReference type="Proteomes" id="UP000001364">
    <property type="component" value="Chromosome"/>
</dbReference>
<accession>A0A0H3C8W9</accession>
<dbReference type="GO" id="GO:0005829">
    <property type="term" value="C:cytosol"/>
    <property type="evidence" value="ECO:0007669"/>
    <property type="project" value="TreeGrafter"/>
</dbReference>
<reference evidence="3 4" key="1">
    <citation type="journal article" date="2010" name="J. Bacteriol.">
        <title>The genetic basis of laboratory adaptation in Caulobacter crescentus.</title>
        <authorList>
            <person name="Marks M.E."/>
            <person name="Castro-Rojas C.M."/>
            <person name="Teiling C."/>
            <person name="Du L."/>
            <person name="Kapatral V."/>
            <person name="Walunas T.L."/>
            <person name="Crosson S."/>
        </authorList>
    </citation>
    <scope>NUCLEOTIDE SEQUENCE [LARGE SCALE GENOMIC DNA]</scope>
    <source>
        <strain evidence="4">NA1000 / CB15N</strain>
    </source>
</reference>
<dbReference type="RefSeq" id="YP_002517446.1">
    <property type="nucleotide sequence ID" value="NC_011916.1"/>
</dbReference>
<dbReference type="Pfam" id="PF07883">
    <property type="entry name" value="Cupin_2"/>
    <property type="match status" value="1"/>
</dbReference>
<dbReference type="InterPro" id="IPR013096">
    <property type="entry name" value="Cupin_2"/>
</dbReference>
<keyword evidence="1" id="KW-0238">DNA-binding</keyword>
<protein>
    <submittedName>
        <fullName evidence="3">Cupin domain transcriptional regulator</fullName>
    </submittedName>
</protein>
<dbReference type="PANTHER" id="PTHR46797">
    <property type="entry name" value="HTH-TYPE TRANSCRIPTIONAL REGULATOR"/>
    <property type="match status" value="1"/>
</dbReference>
<dbReference type="Gene3D" id="2.60.120.10">
    <property type="entry name" value="Jelly Rolls"/>
    <property type="match status" value="1"/>
</dbReference>
<name>A0A0H3C8W9_CAUVN</name>
<dbReference type="SMR" id="A0A0H3C8W9"/>
<evidence type="ECO:0000259" key="2">
    <source>
        <dbReference type="PROSITE" id="PS50943"/>
    </source>
</evidence>
<gene>
    <name evidence="3" type="ordered locus">CCNA_02073</name>
</gene>
<dbReference type="PANTHER" id="PTHR46797:SF10">
    <property type="entry name" value="BLR1115 PROTEIN"/>
    <property type="match status" value="1"/>
</dbReference>
<dbReference type="OrthoDB" id="189170at2"/>
<dbReference type="RefSeq" id="WP_010919860.1">
    <property type="nucleotide sequence ID" value="NC_011916.1"/>
</dbReference>
<evidence type="ECO:0000313" key="3">
    <source>
        <dbReference type="EMBL" id="ACL95538.1"/>
    </source>
</evidence>
<dbReference type="PROSITE" id="PS50943">
    <property type="entry name" value="HTH_CROC1"/>
    <property type="match status" value="1"/>
</dbReference>
<feature type="domain" description="HTH cro/C1-type" evidence="2">
    <location>
        <begin position="18"/>
        <end position="72"/>
    </location>
</feature>
<dbReference type="SMART" id="SM00530">
    <property type="entry name" value="HTH_XRE"/>
    <property type="match status" value="1"/>
</dbReference>
<dbReference type="InterPro" id="IPR011051">
    <property type="entry name" value="RmlC_Cupin_sf"/>
</dbReference>
<dbReference type="GeneID" id="7330379"/>
<keyword evidence="4" id="KW-1185">Reference proteome</keyword>
<evidence type="ECO:0000256" key="1">
    <source>
        <dbReference type="ARBA" id="ARBA00023125"/>
    </source>
</evidence>
<dbReference type="GO" id="GO:0003700">
    <property type="term" value="F:DNA-binding transcription factor activity"/>
    <property type="evidence" value="ECO:0007669"/>
    <property type="project" value="TreeGrafter"/>
</dbReference>
<dbReference type="Gene3D" id="1.10.260.40">
    <property type="entry name" value="lambda repressor-like DNA-binding domains"/>
    <property type="match status" value="1"/>
</dbReference>
<dbReference type="EMBL" id="CP001340">
    <property type="protein sequence ID" value="ACL95538.1"/>
    <property type="molecule type" value="Genomic_DNA"/>
</dbReference>
<organism evidence="3 4">
    <name type="scientific">Caulobacter vibrioides (strain NA1000 / CB15N)</name>
    <name type="common">Caulobacter crescentus</name>
    <dbReference type="NCBI Taxonomy" id="565050"/>
    <lineage>
        <taxon>Bacteria</taxon>
        <taxon>Pseudomonadati</taxon>
        <taxon>Pseudomonadota</taxon>
        <taxon>Alphaproteobacteria</taxon>
        <taxon>Caulobacterales</taxon>
        <taxon>Caulobacteraceae</taxon>
        <taxon>Caulobacter</taxon>
    </lineage>
</organism>
<dbReference type="HOGENOM" id="CLU_085376_4_0_5"/>